<protein>
    <submittedName>
        <fullName evidence="1">DUF3445 domain-containing protein</fullName>
    </submittedName>
</protein>
<proteinExistence type="predicted"/>
<dbReference type="InterPro" id="IPR021848">
    <property type="entry name" value="HODM_asu-like"/>
</dbReference>
<evidence type="ECO:0000313" key="2">
    <source>
        <dbReference type="Proteomes" id="UP001501414"/>
    </source>
</evidence>
<reference evidence="1 2" key="1">
    <citation type="journal article" date="2019" name="Int. J. Syst. Evol. Microbiol.">
        <title>The Global Catalogue of Microorganisms (GCM) 10K type strain sequencing project: providing services to taxonomists for standard genome sequencing and annotation.</title>
        <authorList>
            <consortium name="The Broad Institute Genomics Platform"/>
            <consortium name="The Broad Institute Genome Sequencing Center for Infectious Disease"/>
            <person name="Wu L."/>
            <person name="Ma J."/>
        </authorList>
    </citation>
    <scope>NUCLEOTIDE SEQUENCE [LARGE SCALE GENOMIC DNA]</scope>
    <source>
        <strain evidence="1 2">JCM 11896</strain>
    </source>
</reference>
<dbReference type="Proteomes" id="UP001501414">
    <property type="component" value="Unassembled WGS sequence"/>
</dbReference>
<comment type="caution">
    <text evidence="1">The sequence shown here is derived from an EMBL/GenBank/DDBJ whole genome shotgun (WGS) entry which is preliminary data.</text>
</comment>
<organism evidence="1 2">
    <name type="scientific">Pseudonocardia kongjuensis</name>
    <dbReference type="NCBI Taxonomy" id="102227"/>
    <lineage>
        <taxon>Bacteria</taxon>
        <taxon>Bacillati</taxon>
        <taxon>Actinomycetota</taxon>
        <taxon>Actinomycetes</taxon>
        <taxon>Pseudonocardiales</taxon>
        <taxon>Pseudonocardiaceae</taxon>
        <taxon>Pseudonocardia</taxon>
    </lineage>
</organism>
<dbReference type="RefSeq" id="WP_344023323.1">
    <property type="nucleotide sequence ID" value="NZ_BAAAJK010000012.1"/>
</dbReference>
<accession>A0ABN1XVR6</accession>
<dbReference type="EMBL" id="BAAAJK010000012">
    <property type="protein sequence ID" value="GAA1391110.1"/>
    <property type="molecule type" value="Genomic_DNA"/>
</dbReference>
<name>A0ABN1XVR6_9PSEU</name>
<gene>
    <name evidence="1" type="ORF">GCM10009613_32960</name>
</gene>
<evidence type="ECO:0000313" key="1">
    <source>
        <dbReference type="EMBL" id="GAA1391110.1"/>
    </source>
</evidence>
<dbReference type="Pfam" id="PF11927">
    <property type="entry name" value="HODM_asu-like"/>
    <property type="match status" value="1"/>
</dbReference>
<sequence length="322" mass="36004">MSPTGFPFPFREDSYRYSANVEPARTPVDTGAGRWGATILDIDRYYRAELVERERILAADPARCTVLPHMAGACWDALLTVLHELAAQDPATFTLDELGGGRFAWSNRLLGTTQVFTDGDDASVPGGPLRFLCSQVQDDVVLLDQREGALWVDAGLVTFAADWSLRFDVGMRFLEVHGPVPRVHTEGVIARAERFLMRLQPGQEYRRTNWTMSVDRRLDQSTETYPLWGPDRRLVAGVPDDELARRLHLRVEVQHLIRLGESGALLFLIRTHLAPLAEIAAVPAWRVRLGRVLSELPDDIADYKGLTRFRDRAAGFLLGSAA</sequence>
<keyword evidence="2" id="KW-1185">Reference proteome</keyword>